<gene>
    <name evidence="8" type="ORF">L195_g039546</name>
</gene>
<dbReference type="PANTHER" id="PTHR31889">
    <property type="entry name" value="FUCOSYLTRANSFERASE 2-RELATED"/>
    <property type="match status" value="1"/>
</dbReference>
<keyword evidence="2 7" id="KW-0328">Glycosyltransferase</keyword>
<proteinExistence type="inferred from homology"/>
<evidence type="ECO:0000313" key="8">
    <source>
        <dbReference type="EMBL" id="PNX83503.1"/>
    </source>
</evidence>
<comment type="caution">
    <text evidence="8">The sequence shown here is derived from an EMBL/GenBank/DDBJ whole genome shotgun (WGS) entry which is preliminary data.</text>
</comment>
<dbReference type="Gene3D" id="3.40.50.11340">
    <property type="match status" value="1"/>
</dbReference>
<dbReference type="GO" id="GO:0071555">
    <property type="term" value="P:cell wall organization"/>
    <property type="evidence" value="ECO:0007669"/>
    <property type="project" value="UniProtKB-UniRule"/>
</dbReference>
<reference evidence="8 9" key="1">
    <citation type="journal article" date="2014" name="Am. J. Bot.">
        <title>Genome assembly and annotation for red clover (Trifolium pratense; Fabaceae).</title>
        <authorList>
            <person name="Istvanek J."/>
            <person name="Jaros M."/>
            <person name="Krenek A."/>
            <person name="Repkova J."/>
        </authorList>
    </citation>
    <scope>NUCLEOTIDE SEQUENCE [LARGE SCALE GENOMIC DNA]</scope>
    <source>
        <strain evidence="9">cv. Tatra</strain>
        <tissue evidence="8">Young leaves</tissue>
    </source>
</reference>
<dbReference type="Pfam" id="PF03254">
    <property type="entry name" value="XG_FTase"/>
    <property type="match status" value="1"/>
</dbReference>
<dbReference type="GO" id="GO:0042546">
    <property type="term" value="P:cell wall biogenesis"/>
    <property type="evidence" value="ECO:0007669"/>
    <property type="project" value="InterPro"/>
</dbReference>
<dbReference type="Gene3D" id="3.40.50.11350">
    <property type="match status" value="1"/>
</dbReference>
<evidence type="ECO:0000256" key="2">
    <source>
        <dbReference type="ARBA" id="ARBA00022676"/>
    </source>
</evidence>
<dbReference type="GO" id="GO:0008107">
    <property type="term" value="F:galactoside 2-alpha-L-fucosyltransferase activity"/>
    <property type="evidence" value="ECO:0007669"/>
    <property type="project" value="InterPro"/>
</dbReference>
<keyword evidence="6 7" id="KW-0961">Cell wall biogenesis/degradation</keyword>
<organism evidence="8 9">
    <name type="scientific">Trifolium pratense</name>
    <name type="common">Red clover</name>
    <dbReference type="NCBI Taxonomy" id="57577"/>
    <lineage>
        <taxon>Eukaryota</taxon>
        <taxon>Viridiplantae</taxon>
        <taxon>Streptophyta</taxon>
        <taxon>Embryophyta</taxon>
        <taxon>Tracheophyta</taxon>
        <taxon>Spermatophyta</taxon>
        <taxon>Magnoliopsida</taxon>
        <taxon>eudicotyledons</taxon>
        <taxon>Gunneridae</taxon>
        <taxon>Pentapetalae</taxon>
        <taxon>rosids</taxon>
        <taxon>fabids</taxon>
        <taxon>Fabales</taxon>
        <taxon>Fabaceae</taxon>
        <taxon>Papilionoideae</taxon>
        <taxon>50 kb inversion clade</taxon>
        <taxon>NPAAA clade</taxon>
        <taxon>Hologalegina</taxon>
        <taxon>IRL clade</taxon>
        <taxon>Trifolieae</taxon>
        <taxon>Trifolium</taxon>
    </lineage>
</organism>
<evidence type="ECO:0000256" key="5">
    <source>
        <dbReference type="ARBA" id="ARBA00023180"/>
    </source>
</evidence>
<dbReference type="AlphaFoldDB" id="A0A2K3LYB0"/>
<dbReference type="Proteomes" id="UP000236291">
    <property type="component" value="Unassembled WGS sequence"/>
</dbReference>
<dbReference type="PANTHER" id="PTHR31889:SF57">
    <property type="entry name" value="FUCOSYLTRANSFERASE"/>
    <property type="match status" value="1"/>
</dbReference>
<sequence>MVHLNSFKSNVTTIGSCKYIVWTPANGLGNRIVSIAATFLYAILTDRVLLVKFQDDMVGLFCEPFLNSSWLLPNAKEFPFSTDDNGKKDFETYDIVMKRDRENNSKELLLPSVMHLKIEHTDDEHEMFFSCDHSQHLLHKVPILILRSDQYFVPSLFMGPSFGQELRKMFPNKETVFHHLGRYLFFPSNDVWGPIKRFYQAYLAKADEKIGIQVRVFYPNISSHQTITKQILTCAQKNKILPNFAPKDSKESPRKNQTLKSVLVASLYREYGENLRTMYLNKPSVTGEIIGVYQPSHEEHQKFGDNLQNKKALTEMYLLSLCDVLVTSSLSTFGYVAQSLGGLKPWVLYKLQDNNLPDSPCVQDVSMEPCYHIPPKLDCMEKPIDDDVGKAFPYMRRCVDYNLGVKLVNDLQ</sequence>
<evidence type="ECO:0000256" key="7">
    <source>
        <dbReference type="RuleBase" id="RU367004"/>
    </source>
</evidence>
<dbReference type="EC" id="2.4.1.-" evidence="7"/>
<comment type="similarity">
    <text evidence="1 7">Belongs to the glycosyltransferase 37 family.</text>
</comment>
<dbReference type="EMBL" id="ASHM01044276">
    <property type="protein sequence ID" value="PNX83503.1"/>
    <property type="molecule type" value="Genomic_DNA"/>
</dbReference>
<protein>
    <recommendedName>
        <fullName evidence="7">Fucosyltransferase</fullName>
        <ecNumber evidence="7">2.4.1.-</ecNumber>
    </recommendedName>
</protein>
<accession>A0A2K3LYB0</accession>
<keyword evidence="3 7" id="KW-0808">Transferase</keyword>
<name>A0A2K3LYB0_TRIPR</name>
<comment type="subcellular location">
    <subcellularLocation>
        <location evidence="7">Golgi apparatus</location>
        <location evidence="7">Golgi stack membrane</location>
        <topology evidence="7">Single-pass type II membrane protein</topology>
    </subcellularLocation>
</comment>
<dbReference type="GO" id="GO:0009969">
    <property type="term" value="P:xyloglucan biosynthetic process"/>
    <property type="evidence" value="ECO:0007669"/>
    <property type="project" value="TreeGrafter"/>
</dbReference>
<dbReference type="GO" id="GO:0032580">
    <property type="term" value="C:Golgi cisterna membrane"/>
    <property type="evidence" value="ECO:0007669"/>
    <property type="project" value="UniProtKB-SubCell"/>
</dbReference>
<comment type="function">
    <text evidence="7">May be involved in cell wall biosynthesis.</text>
</comment>
<keyword evidence="4 7" id="KW-0333">Golgi apparatus</keyword>
<keyword evidence="5" id="KW-0325">Glycoprotein</keyword>
<dbReference type="InterPro" id="IPR004938">
    <property type="entry name" value="XG_FTase"/>
</dbReference>
<dbReference type="FunFam" id="3.40.50.11340:FF:000005">
    <property type="entry name" value="Galactoside 2-alpha-L-fucosyltransferase"/>
    <property type="match status" value="1"/>
</dbReference>
<evidence type="ECO:0000256" key="1">
    <source>
        <dbReference type="ARBA" id="ARBA00010481"/>
    </source>
</evidence>
<evidence type="ECO:0000256" key="4">
    <source>
        <dbReference type="ARBA" id="ARBA00023034"/>
    </source>
</evidence>
<reference evidence="8 9" key="2">
    <citation type="journal article" date="2017" name="Front. Plant Sci.">
        <title>Gene Classification and Mining of Molecular Markers Useful in Red Clover (Trifolium pratense) Breeding.</title>
        <authorList>
            <person name="Istvanek J."/>
            <person name="Dluhosova J."/>
            <person name="Dluhos P."/>
            <person name="Patkova L."/>
            <person name="Nedelnik J."/>
            <person name="Repkova J."/>
        </authorList>
    </citation>
    <scope>NUCLEOTIDE SEQUENCE [LARGE SCALE GENOMIC DNA]</scope>
    <source>
        <strain evidence="9">cv. Tatra</strain>
        <tissue evidence="8">Young leaves</tissue>
    </source>
</reference>
<evidence type="ECO:0000313" key="9">
    <source>
        <dbReference type="Proteomes" id="UP000236291"/>
    </source>
</evidence>
<evidence type="ECO:0000256" key="3">
    <source>
        <dbReference type="ARBA" id="ARBA00022679"/>
    </source>
</evidence>
<dbReference type="STRING" id="57577.A0A2K3LYB0"/>
<evidence type="ECO:0000256" key="6">
    <source>
        <dbReference type="ARBA" id="ARBA00023316"/>
    </source>
</evidence>